<gene>
    <name evidence="1" type="ORF">O6H91_07G087300</name>
</gene>
<accession>A0ACC2D7D4</accession>
<reference evidence="2" key="1">
    <citation type="journal article" date="2024" name="Proc. Natl. Acad. Sci. U.S.A.">
        <title>Extraordinary preservation of gene collinearity over three hundred million years revealed in homosporous lycophytes.</title>
        <authorList>
            <person name="Li C."/>
            <person name="Wickell D."/>
            <person name="Kuo L.Y."/>
            <person name="Chen X."/>
            <person name="Nie B."/>
            <person name="Liao X."/>
            <person name="Peng D."/>
            <person name="Ji J."/>
            <person name="Jenkins J."/>
            <person name="Williams M."/>
            <person name="Shu S."/>
            <person name="Plott C."/>
            <person name="Barry K."/>
            <person name="Rajasekar S."/>
            <person name="Grimwood J."/>
            <person name="Han X."/>
            <person name="Sun S."/>
            <person name="Hou Z."/>
            <person name="He W."/>
            <person name="Dai G."/>
            <person name="Sun C."/>
            <person name="Schmutz J."/>
            <person name="Leebens-Mack J.H."/>
            <person name="Li F.W."/>
            <person name="Wang L."/>
        </authorList>
    </citation>
    <scope>NUCLEOTIDE SEQUENCE [LARGE SCALE GENOMIC DNA]</scope>
    <source>
        <strain evidence="2">cv. PW_Plant_1</strain>
    </source>
</reference>
<dbReference type="Proteomes" id="UP001162992">
    <property type="component" value="Chromosome 7"/>
</dbReference>
<evidence type="ECO:0000313" key="2">
    <source>
        <dbReference type="Proteomes" id="UP001162992"/>
    </source>
</evidence>
<protein>
    <submittedName>
        <fullName evidence="1">Uncharacterized protein</fullName>
    </submittedName>
</protein>
<name>A0ACC2D7D4_DIPCM</name>
<sequence length="203" mass="23920">MLMHGFQPRSPITVETESIKVQKVVDFLCEMQETLQLARENVLSAQDRVRHFANLKRSPREFQVGDWVYLRIPKDSKVMRTGKHYKLSARYSGPYRILKKIGSLAYRLKLPKGTKAHPVFHVSRLKMSLHEGHHVSSGTNLDKFEDLSERILLEREKILDTRSKRLQNRDVIEHLVRWKGYSDDENSWELEGNLRKSFPDFEF</sequence>
<keyword evidence="2" id="KW-1185">Reference proteome</keyword>
<dbReference type="EMBL" id="CM055098">
    <property type="protein sequence ID" value="KAJ7550186.1"/>
    <property type="molecule type" value="Genomic_DNA"/>
</dbReference>
<proteinExistence type="predicted"/>
<evidence type="ECO:0000313" key="1">
    <source>
        <dbReference type="EMBL" id="KAJ7550186.1"/>
    </source>
</evidence>
<comment type="caution">
    <text evidence="1">The sequence shown here is derived from an EMBL/GenBank/DDBJ whole genome shotgun (WGS) entry which is preliminary data.</text>
</comment>
<organism evidence="1 2">
    <name type="scientific">Diphasiastrum complanatum</name>
    <name type="common">Issler's clubmoss</name>
    <name type="synonym">Lycopodium complanatum</name>
    <dbReference type="NCBI Taxonomy" id="34168"/>
    <lineage>
        <taxon>Eukaryota</taxon>
        <taxon>Viridiplantae</taxon>
        <taxon>Streptophyta</taxon>
        <taxon>Embryophyta</taxon>
        <taxon>Tracheophyta</taxon>
        <taxon>Lycopodiopsida</taxon>
        <taxon>Lycopodiales</taxon>
        <taxon>Lycopodiaceae</taxon>
        <taxon>Lycopodioideae</taxon>
        <taxon>Diphasiastrum</taxon>
    </lineage>
</organism>